<evidence type="ECO:0000256" key="3">
    <source>
        <dbReference type="ARBA" id="ARBA00004174"/>
    </source>
</evidence>
<feature type="chain" id="PRO_5028250263" evidence="16">
    <location>
        <begin position="23"/>
        <end position="510"/>
    </location>
</feature>
<dbReference type="PRINTS" id="PR00385">
    <property type="entry name" value="P450"/>
</dbReference>
<sequence>MSPLLLAVVVLLLAAMLGPAMLRTARLYWRCAAVPGPAVGVLRFAGPLDQLLGKVKQAAREFGTVVRVYAPPTVCIFVSDPVDLEIVFSSPHLQKKPPIVYDSLSPILGTGLATLNGETHRRHRKAISPSLHLDILKSFVPVFARNASTLCAQLDRHTGTGRTFNATPLLGSYSAQSICQTVFSAGDIPLDLMEEQERFCDCLIRSSEMLFHRVMRPWYSVDAIFKFSSKYQQYQDCVRGSESFVSKTLEHKIQLLESGESPTDSKRKSFLDHFLTSDEAHVLSKRDIIEELKTLSAGAVGTTMDLLSFFLLSLSISPDVQDKVAKELDDVFGDSNRPVEEDDLPHLKYLECALKETLRLFPPLFTFSRTVSRDVKLPSGPVLPEGSVVAVMPYITHRNPQHFPDPEKFDPDRFLPEMSRERHPFAFIPFSAGVRNCIGQRYGMMSAKVVASTILRQFRILPCPDGPKRLEDFKIMAGVTFGLKDGANVRLERRWVKSNAQQARRGSCRG</sequence>
<keyword evidence="16" id="KW-0732">Signal</keyword>
<keyword evidence="10 15" id="KW-0560">Oxidoreductase</keyword>
<evidence type="ECO:0000256" key="4">
    <source>
        <dbReference type="ARBA" id="ARBA00004406"/>
    </source>
</evidence>
<evidence type="ECO:0000313" key="17">
    <source>
        <dbReference type="Proteomes" id="UP000515158"/>
    </source>
</evidence>
<evidence type="ECO:0000256" key="5">
    <source>
        <dbReference type="ARBA" id="ARBA00010617"/>
    </source>
</evidence>
<feature type="signal peptide" evidence="16">
    <location>
        <begin position="1"/>
        <end position="22"/>
    </location>
</feature>
<dbReference type="GO" id="GO:0020037">
    <property type="term" value="F:heme binding"/>
    <property type="evidence" value="ECO:0007669"/>
    <property type="project" value="InterPro"/>
</dbReference>
<keyword evidence="11 14" id="KW-0408">Iron</keyword>
<dbReference type="InParanoid" id="A0A6P8ZU01"/>
<comment type="cofactor">
    <cofactor evidence="1 14">
        <name>heme</name>
        <dbReference type="ChEBI" id="CHEBI:30413"/>
    </cofactor>
</comment>
<evidence type="ECO:0000256" key="12">
    <source>
        <dbReference type="ARBA" id="ARBA00023033"/>
    </source>
</evidence>
<protein>
    <submittedName>
        <fullName evidence="18">Cytochrome P450 4V2-like</fullName>
    </submittedName>
</protein>
<accession>A0A6P8ZU01</accession>
<gene>
    <name evidence="18" type="primary">LOC117649707</name>
</gene>
<comment type="subcellular location">
    <subcellularLocation>
        <location evidence="4">Endoplasmic reticulum membrane</location>
        <topology evidence="4">Peripheral membrane protein</topology>
    </subcellularLocation>
    <subcellularLocation>
        <location evidence="3">Microsome membrane</location>
        <topology evidence="3">Peripheral membrane protein</topology>
    </subcellularLocation>
</comment>
<evidence type="ECO:0000256" key="6">
    <source>
        <dbReference type="ARBA" id="ARBA00022617"/>
    </source>
</evidence>
<dbReference type="PANTHER" id="PTHR24291">
    <property type="entry name" value="CYTOCHROME P450 FAMILY 4"/>
    <property type="match status" value="1"/>
</dbReference>
<evidence type="ECO:0000256" key="13">
    <source>
        <dbReference type="ARBA" id="ARBA00023136"/>
    </source>
</evidence>
<dbReference type="InterPro" id="IPR001128">
    <property type="entry name" value="Cyt_P450"/>
</dbReference>
<dbReference type="PROSITE" id="PS00086">
    <property type="entry name" value="CYTOCHROME_P450"/>
    <property type="match status" value="1"/>
</dbReference>
<keyword evidence="8" id="KW-0256">Endoplasmic reticulum</keyword>
<reference evidence="18" key="1">
    <citation type="submission" date="2025-08" db="UniProtKB">
        <authorList>
            <consortium name="RefSeq"/>
        </authorList>
    </citation>
    <scope>IDENTIFICATION</scope>
    <source>
        <tissue evidence="18">Total insect</tissue>
    </source>
</reference>
<dbReference type="InterPro" id="IPR002403">
    <property type="entry name" value="Cyt_P450_E_grp-IV"/>
</dbReference>
<dbReference type="Pfam" id="PF00067">
    <property type="entry name" value="p450"/>
    <property type="match status" value="1"/>
</dbReference>
<evidence type="ECO:0000256" key="1">
    <source>
        <dbReference type="ARBA" id="ARBA00001971"/>
    </source>
</evidence>
<dbReference type="AlphaFoldDB" id="A0A6P8ZU01"/>
<evidence type="ECO:0000256" key="8">
    <source>
        <dbReference type="ARBA" id="ARBA00022824"/>
    </source>
</evidence>
<evidence type="ECO:0000256" key="7">
    <source>
        <dbReference type="ARBA" id="ARBA00022723"/>
    </source>
</evidence>
<dbReference type="InterPro" id="IPR036396">
    <property type="entry name" value="Cyt_P450_sf"/>
</dbReference>
<evidence type="ECO:0000313" key="18">
    <source>
        <dbReference type="RefSeq" id="XP_034248570.1"/>
    </source>
</evidence>
<dbReference type="GO" id="GO:0016705">
    <property type="term" value="F:oxidoreductase activity, acting on paired donors, with incorporation or reduction of molecular oxygen"/>
    <property type="evidence" value="ECO:0007669"/>
    <property type="project" value="InterPro"/>
</dbReference>
<evidence type="ECO:0000256" key="9">
    <source>
        <dbReference type="ARBA" id="ARBA00022848"/>
    </source>
</evidence>
<dbReference type="SUPFAM" id="SSF48264">
    <property type="entry name" value="Cytochrome P450"/>
    <property type="match status" value="1"/>
</dbReference>
<dbReference type="Proteomes" id="UP000515158">
    <property type="component" value="Unplaced"/>
</dbReference>
<evidence type="ECO:0000256" key="16">
    <source>
        <dbReference type="SAM" id="SignalP"/>
    </source>
</evidence>
<keyword evidence="17" id="KW-1185">Reference proteome</keyword>
<dbReference type="KEGG" id="tpal:117649707"/>
<keyword evidence="6 14" id="KW-0349">Heme</keyword>
<evidence type="ECO:0000256" key="11">
    <source>
        <dbReference type="ARBA" id="ARBA00023004"/>
    </source>
</evidence>
<feature type="binding site" description="axial binding residue" evidence="14">
    <location>
        <position position="437"/>
    </location>
    <ligand>
        <name>heme</name>
        <dbReference type="ChEBI" id="CHEBI:30413"/>
    </ligand>
    <ligandPart>
        <name>Fe</name>
        <dbReference type="ChEBI" id="CHEBI:18248"/>
    </ligandPart>
</feature>
<evidence type="ECO:0000256" key="15">
    <source>
        <dbReference type="RuleBase" id="RU000461"/>
    </source>
</evidence>
<evidence type="ECO:0000256" key="10">
    <source>
        <dbReference type="ARBA" id="ARBA00023002"/>
    </source>
</evidence>
<dbReference type="PANTHER" id="PTHR24291:SF189">
    <property type="entry name" value="CYTOCHROME P450 4C3-RELATED"/>
    <property type="match status" value="1"/>
</dbReference>
<keyword evidence="9" id="KW-0492">Microsome</keyword>
<dbReference type="InterPro" id="IPR050196">
    <property type="entry name" value="Cytochrome_P450_Monoox"/>
</dbReference>
<dbReference type="GO" id="GO:0005506">
    <property type="term" value="F:iron ion binding"/>
    <property type="evidence" value="ECO:0007669"/>
    <property type="project" value="InterPro"/>
</dbReference>
<dbReference type="PRINTS" id="PR00465">
    <property type="entry name" value="EP450IV"/>
</dbReference>
<keyword evidence="13" id="KW-0472">Membrane</keyword>
<dbReference type="GO" id="GO:0004497">
    <property type="term" value="F:monooxygenase activity"/>
    <property type="evidence" value="ECO:0007669"/>
    <property type="project" value="UniProtKB-KW"/>
</dbReference>
<keyword evidence="12 15" id="KW-0503">Monooxygenase</keyword>
<name>A0A6P8ZU01_THRPL</name>
<comment type="function">
    <text evidence="2">May be involved in the metabolism of insect hormones and in the breakdown of synthetic insecticides.</text>
</comment>
<dbReference type="OrthoDB" id="8185069at2759"/>
<dbReference type="GO" id="GO:0005789">
    <property type="term" value="C:endoplasmic reticulum membrane"/>
    <property type="evidence" value="ECO:0007669"/>
    <property type="project" value="UniProtKB-SubCell"/>
</dbReference>
<organism evidence="18">
    <name type="scientific">Thrips palmi</name>
    <name type="common">Melon thrips</name>
    <dbReference type="NCBI Taxonomy" id="161013"/>
    <lineage>
        <taxon>Eukaryota</taxon>
        <taxon>Metazoa</taxon>
        <taxon>Ecdysozoa</taxon>
        <taxon>Arthropoda</taxon>
        <taxon>Hexapoda</taxon>
        <taxon>Insecta</taxon>
        <taxon>Pterygota</taxon>
        <taxon>Neoptera</taxon>
        <taxon>Paraneoptera</taxon>
        <taxon>Thysanoptera</taxon>
        <taxon>Terebrantia</taxon>
        <taxon>Thripoidea</taxon>
        <taxon>Thripidae</taxon>
        <taxon>Thrips</taxon>
    </lineage>
</organism>
<evidence type="ECO:0000256" key="2">
    <source>
        <dbReference type="ARBA" id="ARBA00003690"/>
    </source>
</evidence>
<keyword evidence="7 14" id="KW-0479">Metal-binding</keyword>
<dbReference type="InterPro" id="IPR017972">
    <property type="entry name" value="Cyt_P450_CS"/>
</dbReference>
<evidence type="ECO:0000256" key="14">
    <source>
        <dbReference type="PIRSR" id="PIRSR602403-1"/>
    </source>
</evidence>
<dbReference type="GeneID" id="117649707"/>
<dbReference type="RefSeq" id="XP_034248570.1">
    <property type="nucleotide sequence ID" value="XM_034392679.1"/>
</dbReference>
<proteinExistence type="inferred from homology"/>
<dbReference type="Gene3D" id="1.10.630.10">
    <property type="entry name" value="Cytochrome P450"/>
    <property type="match status" value="1"/>
</dbReference>
<comment type="similarity">
    <text evidence="5 15">Belongs to the cytochrome P450 family.</text>
</comment>